<accession>A0AB34JYU0</accession>
<dbReference type="InterPro" id="IPR017441">
    <property type="entry name" value="Protein_kinase_ATP_BS"/>
</dbReference>
<dbReference type="PROSITE" id="PS00107">
    <property type="entry name" value="PROTEIN_KINASE_ATP"/>
    <property type="match status" value="1"/>
</dbReference>
<evidence type="ECO:0000313" key="3">
    <source>
        <dbReference type="EMBL" id="KAL1526076.1"/>
    </source>
</evidence>
<feature type="domain" description="Protein kinase" evidence="2">
    <location>
        <begin position="11"/>
        <end position="118"/>
    </location>
</feature>
<dbReference type="PANTHER" id="PTHR24347">
    <property type="entry name" value="SERINE/THREONINE-PROTEIN KINASE"/>
    <property type="match status" value="1"/>
</dbReference>
<feature type="binding site" evidence="1">
    <location>
        <position position="42"/>
    </location>
    <ligand>
        <name>ATP</name>
        <dbReference type="ChEBI" id="CHEBI:30616"/>
    </ligand>
</feature>
<dbReference type="GO" id="GO:0004672">
    <property type="term" value="F:protein kinase activity"/>
    <property type="evidence" value="ECO:0007669"/>
    <property type="project" value="InterPro"/>
</dbReference>
<dbReference type="Gene3D" id="1.10.510.10">
    <property type="entry name" value="Transferase(Phosphotransferase) domain 1"/>
    <property type="match status" value="1"/>
</dbReference>
<dbReference type="Proteomes" id="UP001515480">
    <property type="component" value="Unassembled WGS sequence"/>
</dbReference>
<dbReference type="AlphaFoldDB" id="A0AB34JYU0"/>
<keyword evidence="4" id="KW-1185">Reference proteome</keyword>
<keyword evidence="1" id="KW-0067">ATP-binding</keyword>
<proteinExistence type="predicted"/>
<dbReference type="GO" id="GO:0005524">
    <property type="term" value="F:ATP binding"/>
    <property type="evidence" value="ECO:0007669"/>
    <property type="project" value="UniProtKB-UniRule"/>
</dbReference>
<sequence>MQIIKVGNFETNLQKKLGDGGFGAVFRAKDLSENPPVECAAKLVKLRSQQDVEAMEHEVDVLKAVAGHPSVISLRGYIEMQGSTVSKKDAWLFMELATGGELFDRLIDSGNLSEKATG</sequence>
<protein>
    <recommendedName>
        <fullName evidence="2">Protein kinase domain-containing protein</fullName>
    </recommendedName>
</protein>
<dbReference type="EMBL" id="JBGBPQ010000004">
    <property type="protein sequence ID" value="KAL1526076.1"/>
    <property type="molecule type" value="Genomic_DNA"/>
</dbReference>
<keyword evidence="1" id="KW-0547">Nucleotide-binding</keyword>
<dbReference type="Pfam" id="PF00069">
    <property type="entry name" value="Pkinase"/>
    <property type="match status" value="1"/>
</dbReference>
<reference evidence="3 4" key="1">
    <citation type="journal article" date="2024" name="Science">
        <title>Giant polyketide synthase enzymes in the biosynthesis of giant marine polyether toxins.</title>
        <authorList>
            <person name="Fallon T.R."/>
            <person name="Shende V.V."/>
            <person name="Wierzbicki I.H."/>
            <person name="Pendleton A.L."/>
            <person name="Watervoot N.F."/>
            <person name="Auber R.P."/>
            <person name="Gonzalez D.J."/>
            <person name="Wisecaver J.H."/>
            <person name="Moore B.S."/>
        </authorList>
    </citation>
    <scope>NUCLEOTIDE SEQUENCE [LARGE SCALE GENOMIC DNA]</scope>
    <source>
        <strain evidence="3 4">12B1</strain>
    </source>
</reference>
<name>A0AB34JYU0_PRYPA</name>
<organism evidence="3 4">
    <name type="scientific">Prymnesium parvum</name>
    <name type="common">Toxic golden alga</name>
    <dbReference type="NCBI Taxonomy" id="97485"/>
    <lineage>
        <taxon>Eukaryota</taxon>
        <taxon>Haptista</taxon>
        <taxon>Haptophyta</taxon>
        <taxon>Prymnesiophyceae</taxon>
        <taxon>Prymnesiales</taxon>
        <taxon>Prymnesiaceae</taxon>
        <taxon>Prymnesium</taxon>
    </lineage>
</organism>
<evidence type="ECO:0000259" key="2">
    <source>
        <dbReference type="PROSITE" id="PS50011"/>
    </source>
</evidence>
<evidence type="ECO:0000313" key="4">
    <source>
        <dbReference type="Proteomes" id="UP001515480"/>
    </source>
</evidence>
<dbReference type="InterPro" id="IPR000719">
    <property type="entry name" value="Prot_kinase_dom"/>
</dbReference>
<dbReference type="SUPFAM" id="SSF56112">
    <property type="entry name" value="Protein kinase-like (PK-like)"/>
    <property type="match status" value="1"/>
</dbReference>
<comment type="caution">
    <text evidence="3">The sequence shown here is derived from an EMBL/GenBank/DDBJ whole genome shotgun (WGS) entry which is preliminary data.</text>
</comment>
<evidence type="ECO:0000256" key="1">
    <source>
        <dbReference type="PROSITE-ProRule" id="PRU10141"/>
    </source>
</evidence>
<dbReference type="PROSITE" id="PS50011">
    <property type="entry name" value="PROTEIN_KINASE_DOM"/>
    <property type="match status" value="1"/>
</dbReference>
<dbReference type="InterPro" id="IPR011009">
    <property type="entry name" value="Kinase-like_dom_sf"/>
</dbReference>
<gene>
    <name evidence="3" type="ORF">AB1Y20_020894</name>
</gene>